<dbReference type="GO" id="GO:0033309">
    <property type="term" value="C:SBF transcription complex"/>
    <property type="evidence" value="ECO:0007669"/>
    <property type="project" value="TreeGrafter"/>
</dbReference>
<comment type="caution">
    <text evidence="3">The sequence shown here is derived from an EMBL/GenBank/DDBJ whole genome shotgun (WGS) entry which is preliminary data.</text>
</comment>
<sequence>MASGMLQDSLPSPPSTSSAGPRFRPYASPTHQVTKGRYITSNDPRGYIPVYEYPLNGQWIMMDIDDGYILWTGIWKALGNSKADIVKMIDSEPDLAKVVRRVRGGYLKIQGTWMPYEVAMRLSRRVAYPIRDDLVPLFGPTFPSTCMTPEQPGYGQVVVSSTRRRARRPATQPAATPSSAPLGAPLPGAGPSPNLMRLPHYSPAQAYASPTAYRDPYHGRTVSVSNSYHNAAPSSYPQHHHLQHHPSYDHMSRERSPRERERTMSQLPIPGPPLSTTPRSRYSPYPSSSRKRSISSDPSLALDIPALALSDRDGRSDRFPGEEIVLPPLRGDGPLKASRNARVVMAGGDAGKAGYALPPISALEDLRGISTHDSARVLQRLKAADEERDVEMSVSDRERDREYERERERERSREREYSSRQRRLSVPQYRSPQTSASAWPRPTTSSYSHQHYPYPPSHRDNTYLRASPSSHEDSSAGGISPVSPATPRSADLPPPPTLVHRASGSSTSSGGVASSHDRRPSYSSYAHGSASYPAHVAKDRVESGLHILSNVSVSACRASCDESPQERGPMRPW</sequence>
<feature type="compositionally biased region" description="Low complexity" evidence="1">
    <location>
        <begin position="276"/>
        <end position="288"/>
    </location>
</feature>
<evidence type="ECO:0000259" key="2">
    <source>
        <dbReference type="PROSITE" id="PS51299"/>
    </source>
</evidence>
<dbReference type="PANTHER" id="PTHR43828:SF5">
    <property type="entry name" value="TRANSCRIPTIONAL REPRESSOR XBP1"/>
    <property type="match status" value="1"/>
</dbReference>
<dbReference type="Gene3D" id="3.10.260.10">
    <property type="entry name" value="Transcription regulator HTH, APSES-type DNA-binding domain"/>
    <property type="match status" value="1"/>
</dbReference>
<dbReference type="InterPro" id="IPR051642">
    <property type="entry name" value="SWI6-like"/>
</dbReference>
<dbReference type="AlphaFoldDB" id="A0A5M3MXZ0"/>
<feature type="region of interest" description="Disordered" evidence="1">
    <location>
        <begin position="385"/>
        <end position="532"/>
    </location>
</feature>
<dbReference type="EMBL" id="JH711575">
    <property type="protein sequence ID" value="EIW83644.1"/>
    <property type="molecule type" value="Genomic_DNA"/>
</dbReference>
<feature type="region of interest" description="Disordered" evidence="1">
    <location>
        <begin position="218"/>
        <end position="297"/>
    </location>
</feature>
<dbReference type="InterPro" id="IPR003163">
    <property type="entry name" value="Tscrpt_reg_HTH_APSES-type"/>
</dbReference>
<name>A0A5M3MXZ0_CONPW</name>
<dbReference type="PANTHER" id="PTHR43828">
    <property type="entry name" value="ASPARAGINASE"/>
    <property type="match status" value="1"/>
</dbReference>
<feature type="region of interest" description="Disordered" evidence="1">
    <location>
        <begin position="1"/>
        <end position="36"/>
    </location>
</feature>
<feature type="compositionally biased region" description="Low complexity" evidence="1">
    <location>
        <begin position="521"/>
        <end position="532"/>
    </location>
</feature>
<dbReference type="InterPro" id="IPR036887">
    <property type="entry name" value="HTH_APSES_sf"/>
</dbReference>
<evidence type="ECO:0000256" key="1">
    <source>
        <dbReference type="SAM" id="MobiDB-lite"/>
    </source>
</evidence>
<feature type="compositionally biased region" description="Low complexity" evidence="1">
    <location>
        <begin position="169"/>
        <end position="195"/>
    </location>
</feature>
<proteinExistence type="predicted"/>
<evidence type="ECO:0000313" key="3">
    <source>
        <dbReference type="EMBL" id="EIW83644.1"/>
    </source>
</evidence>
<reference evidence="4" key="1">
    <citation type="journal article" date="2012" name="Science">
        <title>The Paleozoic origin of enzymatic lignin decomposition reconstructed from 31 fungal genomes.</title>
        <authorList>
            <person name="Floudas D."/>
            <person name="Binder M."/>
            <person name="Riley R."/>
            <person name="Barry K."/>
            <person name="Blanchette R.A."/>
            <person name="Henrissat B."/>
            <person name="Martinez A.T."/>
            <person name="Otillar R."/>
            <person name="Spatafora J.W."/>
            <person name="Yadav J.S."/>
            <person name="Aerts A."/>
            <person name="Benoit I."/>
            <person name="Boyd A."/>
            <person name="Carlson A."/>
            <person name="Copeland A."/>
            <person name="Coutinho P.M."/>
            <person name="de Vries R.P."/>
            <person name="Ferreira P."/>
            <person name="Findley K."/>
            <person name="Foster B."/>
            <person name="Gaskell J."/>
            <person name="Glotzer D."/>
            <person name="Gorecki P."/>
            <person name="Heitman J."/>
            <person name="Hesse C."/>
            <person name="Hori C."/>
            <person name="Igarashi K."/>
            <person name="Jurgens J.A."/>
            <person name="Kallen N."/>
            <person name="Kersten P."/>
            <person name="Kohler A."/>
            <person name="Kuees U."/>
            <person name="Kumar T.K.A."/>
            <person name="Kuo A."/>
            <person name="LaButti K."/>
            <person name="Larrondo L.F."/>
            <person name="Lindquist E."/>
            <person name="Ling A."/>
            <person name="Lombard V."/>
            <person name="Lucas S."/>
            <person name="Lundell T."/>
            <person name="Martin R."/>
            <person name="McLaughlin D.J."/>
            <person name="Morgenstern I."/>
            <person name="Morin E."/>
            <person name="Murat C."/>
            <person name="Nagy L.G."/>
            <person name="Nolan M."/>
            <person name="Ohm R.A."/>
            <person name="Patyshakuliyeva A."/>
            <person name="Rokas A."/>
            <person name="Ruiz-Duenas F.J."/>
            <person name="Sabat G."/>
            <person name="Salamov A."/>
            <person name="Samejima M."/>
            <person name="Schmutz J."/>
            <person name="Slot J.C."/>
            <person name="St John F."/>
            <person name="Stenlid J."/>
            <person name="Sun H."/>
            <person name="Sun S."/>
            <person name="Syed K."/>
            <person name="Tsang A."/>
            <person name="Wiebenga A."/>
            <person name="Young D."/>
            <person name="Pisabarro A."/>
            <person name="Eastwood D.C."/>
            <person name="Martin F."/>
            <person name="Cullen D."/>
            <person name="Grigoriev I.V."/>
            <person name="Hibbett D.S."/>
        </authorList>
    </citation>
    <scope>NUCLEOTIDE SEQUENCE [LARGE SCALE GENOMIC DNA]</scope>
    <source>
        <strain evidence="4">RWD-64-598 SS2</strain>
    </source>
</reference>
<feature type="compositionally biased region" description="Low complexity" evidence="1">
    <location>
        <begin position="503"/>
        <end position="514"/>
    </location>
</feature>
<feature type="compositionally biased region" description="Basic and acidic residues" evidence="1">
    <location>
        <begin position="246"/>
        <end position="263"/>
    </location>
</feature>
<keyword evidence="4" id="KW-1185">Reference proteome</keyword>
<dbReference type="GeneID" id="19204824"/>
<protein>
    <recommendedName>
        <fullName evidence="2">HTH APSES-type domain-containing protein</fullName>
    </recommendedName>
</protein>
<dbReference type="GO" id="GO:0000981">
    <property type="term" value="F:DNA-binding transcription factor activity, RNA polymerase II-specific"/>
    <property type="evidence" value="ECO:0007669"/>
    <property type="project" value="UniProtKB-ARBA"/>
</dbReference>
<dbReference type="OrthoDB" id="5562739at2759"/>
<gene>
    <name evidence="3" type="ORF">CONPUDRAFT_162991</name>
</gene>
<feature type="domain" description="HTH APSES-type" evidence="2">
    <location>
        <begin position="37"/>
        <end position="149"/>
    </location>
</feature>
<dbReference type="RefSeq" id="XP_007765594.1">
    <property type="nucleotide sequence ID" value="XM_007767404.1"/>
</dbReference>
<accession>A0A5M3MXZ0</accession>
<evidence type="ECO:0000313" key="4">
    <source>
        <dbReference type="Proteomes" id="UP000053558"/>
    </source>
</evidence>
<feature type="compositionally biased region" description="Polar residues" evidence="1">
    <location>
        <begin position="428"/>
        <end position="449"/>
    </location>
</feature>
<feature type="compositionally biased region" description="Polar residues" evidence="1">
    <location>
        <begin position="222"/>
        <end position="237"/>
    </location>
</feature>
<organism evidence="3 4">
    <name type="scientific">Coniophora puteana (strain RWD-64-598)</name>
    <name type="common">Brown rot fungus</name>
    <dbReference type="NCBI Taxonomy" id="741705"/>
    <lineage>
        <taxon>Eukaryota</taxon>
        <taxon>Fungi</taxon>
        <taxon>Dikarya</taxon>
        <taxon>Basidiomycota</taxon>
        <taxon>Agaricomycotina</taxon>
        <taxon>Agaricomycetes</taxon>
        <taxon>Agaricomycetidae</taxon>
        <taxon>Boletales</taxon>
        <taxon>Coniophorineae</taxon>
        <taxon>Coniophoraceae</taxon>
        <taxon>Coniophora</taxon>
    </lineage>
</organism>
<dbReference type="GO" id="GO:0030907">
    <property type="term" value="C:MBF transcription complex"/>
    <property type="evidence" value="ECO:0007669"/>
    <property type="project" value="TreeGrafter"/>
</dbReference>
<dbReference type="GO" id="GO:0003677">
    <property type="term" value="F:DNA binding"/>
    <property type="evidence" value="ECO:0007669"/>
    <property type="project" value="InterPro"/>
</dbReference>
<feature type="region of interest" description="Disordered" evidence="1">
    <location>
        <begin position="153"/>
        <end position="198"/>
    </location>
</feature>
<dbReference type="KEGG" id="cput:CONPUDRAFT_162991"/>
<feature type="compositionally biased region" description="Basic and acidic residues" evidence="1">
    <location>
        <begin position="385"/>
        <end position="419"/>
    </location>
</feature>
<dbReference type="PROSITE" id="PS51299">
    <property type="entry name" value="HTH_APSES"/>
    <property type="match status" value="1"/>
</dbReference>
<dbReference type="Proteomes" id="UP000053558">
    <property type="component" value="Unassembled WGS sequence"/>
</dbReference>
<dbReference type="SUPFAM" id="SSF54616">
    <property type="entry name" value="DNA-binding domain of Mlu1-box binding protein MBP1"/>
    <property type="match status" value="1"/>
</dbReference>